<feature type="domain" description="CxxC-x17-CxxC" evidence="2">
    <location>
        <begin position="28"/>
        <end position="64"/>
    </location>
</feature>
<feature type="compositionally biased region" description="Low complexity" evidence="1">
    <location>
        <begin position="9"/>
        <end position="18"/>
    </location>
</feature>
<dbReference type="Pfam" id="PF23477">
    <property type="entry name" value="zf_Tbcl_2"/>
    <property type="match status" value="1"/>
</dbReference>
<dbReference type="EMBL" id="MFAV01000045">
    <property type="protein sequence ID" value="OGD85780.1"/>
    <property type="molecule type" value="Genomic_DNA"/>
</dbReference>
<evidence type="ECO:0000259" key="2">
    <source>
        <dbReference type="Pfam" id="PF23477"/>
    </source>
</evidence>
<dbReference type="Proteomes" id="UP000176628">
    <property type="component" value="Unassembled WGS sequence"/>
</dbReference>
<evidence type="ECO:0000313" key="4">
    <source>
        <dbReference type="Proteomes" id="UP000176628"/>
    </source>
</evidence>
<proteinExistence type="predicted"/>
<dbReference type="NCBIfam" id="TIGR04272">
    <property type="entry name" value="cxxc_cxxc_Mbark"/>
    <property type="match status" value="1"/>
</dbReference>
<accession>A0A1F5G1N6</accession>
<protein>
    <recommendedName>
        <fullName evidence="2">CxxC-x17-CxxC domain-containing protein</fullName>
    </recommendedName>
</protein>
<feature type="region of interest" description="Disordered" evidence="1">
    <location>
        <begin position="1"/>
        <end position="25"/>
    </location>
</feature>
<gene>
    <name evidence="3" type="ORF">A2Z23_02730</name>
</gene>
<organism evidence="3 4">
    <name type="scientific">Candidatus Curtissbacteria bacterium RBG_16_39_7</name>
    <dbReference type="NCBI Taxonomy" id="1797707"/>
    <lineage>
        <taxon>Bacteria</taxon>
        <taxon>Candidatus Curtissiibacteriota</taxon>
    </lineage>
</organism>
<dbReference type="InterPro" id="IPR026363">
    <property type="entry name" value="CxxC-x17-CxxC_dom"/>
</dbReference>
<evidence type="ECO:0000313" key="3">
    <source>
        <dbReference type="EMBL" id="OGD85780.1"/>
    </source>
</evidence>
<sequence length="74" mass="8335">MSDDDKAAEPQAQAEDAQVTGSQDRFGRTLYPATCAKCGKQTEVPFKPSGDRPVYCQDCYRQSREQSRPRSRSF</sequence>
<dbReference type="AlphaFoldDB" id="A0A1F5G1N6"/>
<evidence type="ECO:0000256" key="1">
    <source>
        <dbReference type="SAM" id="MobiDB-lite"/>
    </source>
</evidence>
<reference evidence="3 4" key="1">
    <citation type="journal article" date="2016" name="Nat. Commun.">
        <title>Thousands of microbial genomes shed light on interconnected biogeochemical processes in an aquifer system.</title>
        <authorList>
            <person name="Anantharaman K."/>
            <person name="Brown C.T."/>
            <person name="Hug L.A."/>
            <person name="Sharon I."/>
            <person name="Castelle C.J."/>
            <person name="Probst A.J."/>
            <person name="Thomas B.C."/>
            <person name="Singh A."/>
            <person name="Wilkins M.J."/>
            <person name="Karaoz U."/>
            <person name="Brodie E.L."/>
            <person name="Williams K.H."/>
            <person name="Hubbard S.S."/>
            <person name="Banfield J.F."/>
        </authorList>
    </citation>
    <scope>NUCLEOTIDE SEQUENCE [LARGE SCALE GENOMIC DNA]</scope>
</reference>
<comment type="caution">
    <text evidence="3">The sequence shown here is derived from an EMBL/GenBank/DDBJ whole genome shotgun (WGS) entry which is preliminary data.</text>
</comment>
<name>A0A1F5G1N6_9BACT</name>